<feature type="compositionally biased region" description="Low complexity" evidence="5">
    <location>
        <begin position="18"/>
        <end position="27"/>
    </location>
</feature>
<evidence type="ECO:0000313" key="8">
    <source>
        <dbReference type="EMBL" id="KAK1733801.1"/>
    </source>
</evidence>
<dbReference type="GO" id="GO:0140664">
    <property type="term" value="F:ATP-dependent DNA damage sensor activity"/>
    <property type="evidence" value="ECO:0007669"/>
    <property type="project" value="InterPro"/>
</dbReference>
<dbReference type="GO" id="GO:0030983">
    <property type="term" value="F:mismatched DNA binding"/>
    <property type="evidence" value="ECO:0007669"/>
    <property type="project" value="UniProtKB-UniRule"/>
</dbReference>
<dbReference type="PANTHER" id="PTHR11361">
    <property type="entry name" value="DNA MISMATCH REPAIR PROTEIN MUTS FAMILY MEMBER"/>
    <property type="match status" value="1"/>
</dbReference>
<protein>
    <submittedName>
        <fullName evidence="8">DNA mismatch repair protein MutS family protein</fullName>
    </submittedName>
</protein>
<feature type="compositionally biased region" description="Basic and acidic residues" evidence="5">
    <location>
        <begin position="1266"/>
        <end position="1278"/>
    </location>
</feature>
<sequence length="1354" mass="148023">MDYHSRGSKRRWASNNGDDATAASTTASRRRRDAAATSSSSQQRTFGKNDLSEKTTANIDGGDYGYLSSDDEHNATNGGKKKERTARKEQRMGVRSFPRAYTATAADDESKMRSNNSASDNMTALPNPAGWTQLVRPSSTMDDEAECAMSKSSGFTLSSATKKNKTNNPYAHGSKTPARNAINTPSSTARTLRSTNTKAPRSTSHVVCAISENLARETCVASLDASRPTFLHVTKQGNGQTYAETLTLLRMLNPDEVLLNEGRKNSQLATKIMQLFGEESMTDGMDALVVNNTKSRSRANNRRSNAARKRGNNAHGADDNMTASHLSSSECETNTVVKFVPRSYFDQTKGAELLRKLAREDTFTLVEEYILLSSSYAVLQYAQLCLGAGFTRRSLAMDINVGGNHRMNIDRTTMANLELLVNAKTGRTVNSLVGTIDCTKTSMGGRLLRTNLMAPPTRLDTIQARLDLVDSLLEDEEFFYVVMEHLEDLPDVDKMLSYVALAPKKRWSGNGNGALFGITERQTVTARIASKGISALVCIKSTLSVIPSFAHCLEVQLKELDEREGRRGKGADTTDRRERRSGSDGQDDESTTVVESETSRNESEDVNSFGNSEDNDACMTQHSSLQIGLGTASSNNPSFPSKQTRHQLLRAVLLAMKQPALSRVLSAVTNIFTESTSYSKNSHAMRHQECFALKPNTDGMMDVLRKAFLANVDDIYRLADEYSETYDINVQVKETASRGYYLSVSADLVHNLPQIFIQPVKSGKFIHCTTEEVRVSVLSFISRDCSYPSLTLKLYVAPQVYSLNSRAQENVLDLLFMTHGKIQEVLQVARDNYDCLASLSDAIALLDMCHCFADNVASSRMPWCRPLLSDSNSDPEQEDNSCGSGAIAIRNGRYAIDVTSSGSNTREGDFVPNDCYSSALQNFTVITGINGSGKTTYLKQIALIVILAHCGSYVPAEEALLPIRDLLMTRIGTADDQEHNISTFLLEMKETAFICNSTTEKSLFLLDELGRATSNEDGVAIAWSVSEYLLTKRSMTFFVTHYPQLAKLAEIYPNVQNQHLGSHIAQASHGNESNISYTHKIKPGPCKVGSDYGVEMAATCGWPSDVIRNARRIRQLVQDKIPGADICDDHGSGSGRFAENHRKAHNVLCDLAKHLLAMKDGEGRLSKDAKKHYLQGLRDRHVPTNDVELIKSIRAMLLNDDGDVPMVQLQRTNPVVKANVNISSSKGNAGAKEDAEMEEKAVEGLTCNFGDSSSSEDESSEDESGDDGRSSMLVRDKASPTTKNAADSLMNNEFDKDVKDTSNDVAVVFEKPVYSIGRQRSRSDSESSSSSSGSSSSSSSSSSDGSSSSSSSSS</sequence>
<evidence type="ECO:0000256" key="1">
    <source>
        <dbReference type="ARBA" id="ARBA00006271"/>
    </source>
</evidence>
<feature type="compositionally biased region" description="Basic and acidic residues" evidence="5">
    <location>
        <begin position="1231"/>
        <end position="1242"/>
    </location>
</feature>
<dbReference type="InterPro" id="IPR036187">
    <property type="entry name" value="DNA_mismatch_repair_MutS_sf"/>
</dbReference>
<dbReference type="Pfam" id="PF00488">
    <property type="entry name" value="MutS_V"/>
    <property type="match status" value="1"/>
</dbReference>
<dbReference type="Pfam" id="PF05190">
    <property type="entry name" value="MutS_IV"/>
    <property type="match status" value="1"/>
</dbReference>
<comment type="caution">
    <text evidence="8">The sequence shown here is derived from an EMBL/GenBank/DDBJ whole genome shotgun (WGS) entry which is preliminary data.</text>
</comment>
<feature type="region of interest" description="Disordered" evidence="5">
    <location>
        <begin position="1"/>
        <end position="199"/>
    </location>
</feature>
<dbReference type="InterPro" id="IPR007861">
    <property type="entry name" value="DNA_mismatch_repair_MutS_clamp"/>
</dbReference>
<dbReference type="Gene3D" id="1.10.1420.10">
    <property type="match status" value="1"/>
</dbReference>
<feature type="compositionally biased region" description="Polar residues" evidence="5">
    <location>
        <begin position="150"/>
        <end position="169"/>
    </location>
</feature>
<dbReference type="InterPro" id="IPR000432">
    <property type="entry name" value="DNA_mismatch_repair_MutS_C"/>
</dbReference>
<dbReference type="SUPFAM" id="SSF52540">
    <property type="entry name" value="P-loop containing nucleoside triphosphate hydrolases"/>
    <property type="match status" value="1"/>
</dbReference>
<dbReference type="Gene3D" id="3.40.50.300">
    <property type="entry name" value="P-loop containing nucleotide triphosphate hydrolases"/>
    <property type="match status" value="1"/>
</dbReference>
<dbReference type="GO" id="GO:0005524">
    <property type="term" value="F:ATP binding"/>
    <property type="evidence" value="ECO:0007669"/>
    <property type="project" value="UniProtKB-UniRule"/>
</dbReference>
<feature type="compositionally biased region" description="Low complexity" evidence="5">
    <location>
        <begin position="35"/>
        <end position="45"/>
    </location>
</feature>
<feature type="compositionally biased region" description="Acidic residues" evidence="5">
    <location>
        <begin position="1254"/>
        <end position="1265"/>
    </location>
</feature>
<name>A0AAD8XUX1_9STRA</name>
<reference evidence="8" key="1">
    <citation type="submission" date="2023-06" db="EMBL/GenBank/DDBJ databases">
        <title>Survivors Of The Sea: Transcriptome response of Skeletonema marinoi to long-term dormancy.</title>
        <authorList>
            <person name="Pinder M.I.M."/>
            <person name="Kourtchenko O."/>
            <person name="Robertson E.K."/>
            <person name="Larsson T."/>
            <person name="Maumus F."/>
            <person name="Osuna-Cruz C.M."/>
            <person name="Vancaester E."/>
            <person name="Stenow R."/>
            <person name="Vandepoele K."/>
            <person name="Ploug H."/>
            <person name="Bruchert V."/>
            <person name="Godhe A."/>
            <person name="Topel M."/>
        </authorList>
    </citation>
    <scope>NUCLEOTIDE SEQUENCE</scope>
    <source>
        <strain evidence="8">R05AC</strain>
    </source>
</reference>
<dbReference type="InterPro" id="IPR045076">
    <property type="entry name" value="MutS"/>
</dbReference>
<evidence type="ECO:0000259" key="7">
    <source>
        <dbReference type="SMART" id="SM00534"/>
    </source>
</evidence>
<dbReference type="PANTHER" id="PTHR11361:SF148">
    <property type="entry name" value="DNA MISMATCH REPAIR PROTEIN MSH6"/>
    <property type="match status" value="1"/>
</dbReference>
<evidence type="ECO:0000313" key="9">
    <source>
        <dbReference type="Proteomes" id="UP001224775"/>
    </source>
</evidence>
<feature type="compositionally biased region" description="Polar residues" evidence="5">
    <location>
        <begin position="606"/>
        <end position="617"/>
    </location>
</feature>
<feature type="compositionally biased region" description="Basic residues" evidence="5">
    <location>
        <begin position="295"/>
        <end position="312"/>
    </location>
</feature>
<evidence type="ECO:0000256" key="2">
    <source>
        <dbReference type="ARBA" id="ARBA00022741"/>
    </source>
</evidence>
<dbReference type="Pfam" id="PF05192">
    <property type="entry name" value="MutS_III"/>
    <property type="match status" value="1"/>
</dbReference>
<feature type="region of interest" description="Disordered" evidence="5">
    <location>
        <begin position="1220"/>
        <end position="1354"/>
    </location>
</feature>
<dbReference type="GO" id="GO:0032301">
    <property type="term" value="C:MutSalpha complex"/>
    <property type="evidence" value="ECO:0007669"/>
    <property type="project" value="TreeGrafter"/>
</dbReference>
<feature type="compositionally biased region" description="Basic and acidic residues" evidence="5">
    <location>
        <begin position="1293"/>
        <end position="1302"/>
    </location>
</feature>
<feature type="compositionally biased region" description="Polar residues" evidence="5">
    <location>
        <begin position="1279"/>
        <end position="1291"/>
    </location>
</feature>
<dbReference type="GO" id="GO:0006298">
    <property type="term" value="P:mismatch repair"/>
    <property type="evidence" value="ECO:0007669"/>
    <property type="project" value="InterPro"/>
</dbReference>
<proteinExistence type="inferred from homology"/>
<feature type="compositionally biased region" description="Polar residues" evidence="5">
    <location>
        <begin position="181"/>
        <end position="199"/>
    </location>
</feature>
<feature type="compositionally biased region" description="Basic and acidic residues" evidence="5">
    <location>
        <begin position="562"/>
        <end position="582"/>
    </location>
</feature>
<keyword evidence="4" id="KW-0238">DNA-binding</keyword>
<feature type="region of interest" description="Disordered" evidence="5">
    <location>
        <begin position="292"/>
        <end position="326"/>
    </location>
</feature>
<dbReference type="SMART" id="SM00534">
    <property type="entry name" value="MUTSac"/>
    <property type="match status" value="1"/>
</dbReference>
<feature type="domain" description="DNA mismatch repair protein MutS core" evidence="6">
    <location>
        <begin position="427"/>
        <end position="900"/>
    </location>
</feature>
<keyword evidence="2" id="KW-0547">Nucleotide-binding</keyword>
<accession>A0AAD8XUX1</accession>
<evidence type="ECO:0000259" key="6">
    <source>
        <dbReference type="SMART" id="SM00533"/>
    </source>
</evidence>
<dbReference type="Proteomes" id="UP001224775">
    <property type="component" value="Unassembled WGS sequence"/>
</dbReference>
<keyword evidence="9" id="KW-1185">Reference proteome</keyword>
<evidence type="ECO:0000256" key="5">
    <source>
        <dbReference type="SAM" id="MobiDB-lite"/>
    </source>
</evidence>
<comment type="similarity">
    <text evidence="1">Belongs to the DNA mismatch repair MutS family.</text>
</comment>
<feature type="compositionally biased region" description="Polar residues" evidence="5">
    <location>
        <begin position="113"/>
        <end position="124"/>
    </location>
</feature>
<gene>
    <name evidence="8" type="ORF">QTG54_015498</name>
</gene>
<evidence type="ECO:0000256" key="3">
    <source>
        <dbReference type="ARBA" id="ARBA00022840"/>
    </source>
</evidence>
<organism evidence="8 9">
    <name type="scientific">Skeletonema marinoi</name>
    <dbReference type="NCBI Taxonomy" id="267567"/>
    <lineage>
        <taxon>Eukaryota</taxon>
        <taxon>Sar</taxon>
        <taxon>Stramenopiles</taxon>
        <taxon>Ochrophyta</taxon>
        <taxon>Bacillariophyta</taxon>
        <taxon>Coscinodiscophyceae</taxon>
        <taxon>Thalassiosirophycidae</taxon>
        <taxon>Thalassiosirales</taxon>
        <taxon>Skeletonemataceae</taxon>
        <taxon>Skeletonema</taxon>
        <taxon>Skeletonema marinoi-dohrnii complex</taxon>
    </lineage>
</organism>
<dbReference type="InterPro" id="IPR027417">
    <property type="entry name" value="P-loop_NTPase"/>
</dbReference>
<feature type="domain" description="DNA mismatch repair proteins mutS family" evidence="7">
    <location>
        <begin position="921"/>
        <end position="1115"/>
    </location>
</feature>
<feature type="compositionally biased region" description="Low complexity" evidence="5">
    <location>
        <begin position="1326"/>
        <end position="1354"/>
    </location>
</feature>
<feature type="compositionally biased region" description="Basic residues" evidence="5">
    <location>
        <begin position="1"/>
        <end position="12"/>
    </location>
</feature>
<dbReference type="SMART" id="SM00533">
    <property type="entry name" value="MUTSd"/>
    <property type="match status" value="1"/>
</dbReference>
<dbReference type="EMBL" id="JATAAI010000044">
    <property type="protein sequence ID" value="KAK1733801.1"/>
    <property type="molecule type" value="Genomic_DNA"/>
</dbReference>
<dbReference type="SUPFAM" id="SSF48334">
    <property type="entry name" value="DNA repair protein MutS, domain III"/>
    <property type="match status" value="1"/>
</dbReference>
<dbReference type="InterPro" id="IPR007696">
    <property type="entry name" value="DNA_mismatch_repair_MutS_core"/>
</dbReference>
<feature type="region of interest" description="Disordered" evidence="5">
    <location>
        <begin position="562"/>
        <end position="617"/>
    </location>
</feature>
<evidence type="ECO:0000256" key="4">
    <source>
        <dbReference type="ARBA" id="ARBA00023125"/>
    </source>
</evidence>
<keyword evidence="3" id="KW-0067">ATP-binding</keyword>